<keyword evidence="3" id="KW-1185">Reference proteome</keyword>
<evidence type="ECO:0000313" key="3">
    <source>
        <dbReference type="Proteomes" id="UP000018957"/>
    </source>
</evidence>
<dbReference type="InterPro" id="IPR018484">
    <property type="entry name" value="FGGY_N"/>
</dbReference>
<keyword evidence="2" id="KW-0808">Transferase</keyword>
<accession>W3V4U9</accession>
<keyword evidence="2" id="KW-0418">Kinase</keyword>
<protein>
    <submittedName>
        <fullName evidence="2">Pentulose/hexulose kinase</fullName>
    </submittedName>
</protein>
<comment type="caution">
    <text evidence="2">The sequence shown here is derived from an EMBL/GenBank/DDBJ whole genome shotgun (WGS) entry which is preliminary data.</text>
</comment>
<name>W3V4U9_9GAMM</name>
<dbReference type="InterPro" id="IPR043129">
    <property type="entry name" value="ATPase_NBD"/>
</dbReference>
<dbReference type="GO" id="GO:0005975">
    <property type="term" value="P:carbohydrate metabolic process"/>
    <property type="evidence" value="ECO:0007669"/>
    <property type="project" value="InterPro"/>
</dbReference>
<dbReference type="RefSeq" id="WP_036847261.1">
    <property type="nucleotide sequence ID" value="NZ_AYSJ01000013.1"/>
</dbReference>
<gene>
    <name evidence="2" type="ORF">PTE_02769</name>
</gene>
<dbReference type="Gene3D" id="3.30.420.40">
    <property type="match status" value="1"/>
</dbReference>
<evidence type="ECO:0000259" key="1">
    <source>
        <dbReference type="Pfam" id="PF00370"/>
    </source>
</evidence>
<organism evidence="2 3">
    <name type="scientific">Photorhabdus khanii NC19</name>
    <dbReference type="NCBI Taxonomy" id="1004151"/>
    <lineage>
        <taxon>Bacteria</taxon>
        <taxon>Pseudomonadati</taxon>
        <taxon>Pseudomonadota</taxon>
        <taxon>Gammaproteobacteria</taxon>
        <taxon>Enterobacterales</taxon>
        <taxon>Morganellaceae</taxon>
        <taxon>Photorhabdus</taxon>
    </lineage>
</organism>
<evidence type="ECO:0000313" key="2">
    <source>
        <dbReference type="EMBL" id="ETS30823.1"/>
    </source>
</evidence>
<reference evidence="2 3" key="1">
    <citation type="submission" date="2013-11" db="EMBL/GenBank/DDBJ databases">
        <title>Elucidation of the Photorhabdus temperata genome and generation of transposon mutant library to identify motility mutants.</title>
        <authorList>
            <person name="Hurst S.G.IV."/>
            <person name="Micheals B."/>
            <person name="Abebe-Akele F."/>
            <person name="Rowedder H."/>
            <person name="Bullock H."/>
            <person name="Jackobeck R."/>
            <person name="Janicki E."/>
            <person name="Tisa L.S."/>
        </authorList>
    </citation>
    <scope>NUCLEOTIDE SEQUENCE [LARGE SCALE GENOMIC DNA]</scope>
    <source>
        <strain evidence="2 3">NC19</strain>
    </source>
</reference>
<dbReference type="PATRIC" id="fig|1004151.3.peg.2856"/>
<sequence>MALYASIDCGTQSTKVIIVDSQKAHILGEGGSPHPIISDSNGRHEQLTHWWTEALESAFSQAIEQAG</sequence>
<dbReference type="SUPFAM" id="SSF53067">
    <property type="entry name" value="Actin-like ATPase domain"/>
    <property type="match status" value="1"/>
</dbReference>
<dbReference type="Pfam" id="PF00370">
    <property type="entry name" value="FGGY_N"/>
    <property type="match status" value="1"/>
</dbReference>
<dbReference type="EMBL" id="AYSJ01000013">
    <property type="protein sequence ID" value="ETS30823.1"/>
    <property type="molecule type" value="Genomic_DNA"/>
</dbReference>
<feature type="domain" description="Carbohydrate kinase FGGY N-terminal" evidence="1">
    <location>
        <begin position="4"/>
        <end position="66"/>
    </location>
</feature>
<dbReference type="Proteomes" id="UP000018957">
    <property type="component" value="Unassembled WGS sequence"/>
</dbReference>
<dbReference type="GO" id="GO:0016301">
    <property type="term" value="F:kinase activity"/>
    <property type="evidence" value="ECO:0007669"/>
    <property type="project" value="UniProtKB-KW"/>
</dbReference>
<dbReference type="AlphaFoldDB" id="W3V4U9"/>
<proteinExistence type="predicted"/>